<name>A0A6J4S4K6_9ACTN</name>
<accession>A0A6J4S4K6</accession>
<evidence type="ECO:0000313" key="2">
    <source>
        <dbReference type="EMBL" id="CAA9489169.1"/>
    </source>
</evidence>
<organism evidence="2">
    <name type="scientific">uncultured Solirubrobacteraceae bacterium</name>
    <dbReference type="NCBI Taxonomy" id="1162706"/>
    <lineage>
        <taxon>Bacteria</taxon>
        <taxon>Bacillati</taxon>
        <taxon>Actinomycetota</taxon>
        <taxon>Thermoleophilia</taxon>
        <taxon>Solirubrobacterales</taxon>
        <taxon>Solirubrobacteraceae</taxon>
        <taxon>environmental samples</taxon>
    </lineage>
</organism>
<proteinExistence type="predicted"/>
<dbReference type="SUPFAM" id="SSF47240">
    <property type="entry name" value="Ferritin-like"/>
    <property type="match status" value="1"/>
</dbReference>
<sequence length="237" mass="24848">MTDSETSMTESPARPGALHELRDPRSRKGFLRLGGAGLAGALAMTLAACGSSEEGGGGGEAAAKPKLTTEPEPDPGIRPFGEGDLGIANYALTLEYVESDFYERAVEGGLLRGEALELAKVFGEQEATHVTALRKLIEGAGGTPVERPRTRFEFEDEKSLLMMAATVEDLGAAAYLGQAARIESKEILAAALSIHSVEARHAAVLREVTGAEPAPRAFSEPADAATVLETVKPFIVS</sequence>
<evidence type="ECO:0000256" key="1">
    <source>
        <dbReference type="SAM" id="MobiDB-lite"/>
    </source>
</evidence>
<dbReference type="EMBL" id="CADCVS010000186">
    <property type="protein sequence ID" value="CAA9489169.1"/>
    <property type="molecule type" value="Genomic_DNA"/>
</dbReference>
<feature type="compositionally biased region" description="Polar residues" evidence="1">
    <location>
        <begin position="1"/>
        <end position="10"/>
    </location>
</feature>
<dbReference type="Pfam" id="PF13668">
    <property type="entry name" value="Ferritin_2"/>
    <property type="match status" value="1"/>
</dbReference>
<feature type="region of interest" description="Disordered" evidence="1">
    <location>
        <begin position="1"/>
        <end position="25"/>
    </location>
</feature>
<evidence type="ECO:0008006" key="3">
    <source>
        <dbReference type="Google" id="ProtNLM"/>
    </source>
</evidence>
<dbReference type="Gene3D" id="1.20.1260.10">
    <property type="match status" value="1"/>
</dbReference>
<dbReference type="AlphaFoldDB" id="A0A6J4S4K6"/>
<reference evidence="2" key="1">
    <citation type="submission" date="2020-02" db="EMBL/GenBank/DDBJ databases">
        <authorList>
            <person name="Meier V. D."/>
        </authorList>
    </citation>
    <scope>NUCLEOTIDE SEQUENCE</scope>
    <source>
        <strain evidence="2">AVDCRST_MAG30</strain>
    </source>
</reference>
<gene>
    <name evidence="2" type="ORF">AVDCRST_MAG30-1266</name>
</gene>
<feature type="region of interest" description="Disordered" evidence="1">
    <location>
        <begin position="50"/>
        <end position="81"/>
    </location>
</feature>
<dbReference type="CDD" id="cd00657">
    <property type="entry name" value="Ferritin_like"/>
    <property type="match status" value="1"/>
</dbReference>
<dbReference type="InterPro" id="IPR009078">
    <property type="entry name" value="Ferritin-like_SF"/>
</dbReference>
<protein>
    <recommendedName>
        <fullName evidence="3">Ferritin-like domain-containing protein</fullName>
    </recommendedName>
</protein>
<dbReference type="InterPro" id="IPR012347">
    <property type="entry name" value="Ferritin-like"/>
</dbReference>